<proteinExistence type="predicted"/>
<dbReference type="OrthoDB" id="8567533at2"/>
<gene>
    <name evidence="2" type="ORF">SCD_n00113</name>
</gene>
<dbReference type="STRING" id="1163617.SCD_n00113"/>
<dbReference type="Proteomes" id="UP000015559">
    <property type="component" value="Chromosome"/>
</dbReference>
<dbReference type="RefSeq" id="WP_009207093.1">
    <property type="nucleotide sequence ID" value="NC_022357.1"/>
</dbReference>
<sequence length="307" mass="32358">MNARTYLLLLMVPLMGTLAGCAGTQTFGTAARAGDTVVLPVGWLNLKSQNLNVSITPSSGPAITNVPVRGVVNLYPDPSSKLMIGFRTKQDLGSNDWGIGKNINAAVTADDREWWQTAILLDLPASLPTGTATVHVTDSAGNTIYPVNVTVLPGTGLSNLFNIYTPFTNGQASFDFLNTYPSALKSMETADRYAVTFSGQDANGNDIIPHSIQLQFTHTSGVGVACVVDPVAYLKSAVWLDDGNGNLKVMLTPAKGNTLAQTLSKNGLVQFKFYIAGGITGLTQTSLKAYDINGSPLTGITATVTPQ</sequence>
<protein>
    <recommendedName>
        <fullName evidence="4">Lipoprotein</fullName>
    </recommendedName>
</protein>
<dbReference type="HOGENOM" id="CLU_905916_0_0_4"/>
<evidence type="ECO:0000313" key="3">
    <source>
        <dbReference type="Proteomes" id="UP000015559"/>
    </source>
</evidence>
<dbReference type="eggNOG" id="ENOG503456I">
    <property type="taxonomic scope" value="Bacteria"/>
</dbReference>
<evidence type="ECO:0008006" key="4">
    <source>
        <dbReference type="Google" id="ProtNLM"/>
    </source>
</evidence>
<feature type="chain" id="PRO_5004536585" description="Lipoprotein" evidence="1">
    <location>
        <begin position="23"/>
        <end position="307"/>
    </location>
</feature>
<keyword evidence="3" id="KW-1185">Reference proteome</keyword>
<keyword evidence="1" id="KW-0732">Signal</keyword>
<accession>S6AZM3</accession>
<evidence type="ECO:0000256" key="1">
    <source>
        <dbReference type="SAM" id="SignalP"/>
    </source>
</evidence>
<dbReference type="AlphaFoldDB" id="S6AZM3"/>
<dbReference type="EMBL" id="AP013066">
    <property type="protein sequence ID" value="BAN33962.1"/>
    <property type="molecule type" value="Genomic_DNA"/>
</dbReference>
<feature type="signal peptide" evidence="1">
    <location>
        <begin position="1"/>
        <end position="22"/>
    </location>
</feature>
<dbReference type="KEGG" id="sdr:SCD_n00113"/>
<reference evidence="2 3" key="1">
    <citation type="journal article" date="2012" name="Appl. Environ. Microbiol.">
        <title>Draft genome sequence of a psychrotolerant sulfur-oxidizing bacterium, Sulfuricella denitrificans skB26, and proteomic insights into cold adaptation.</title>
        <authorList>
            <person name="Watanabe T."/>
            <person name="Kojima H."/>
            <person name="Fukui M."/>
        </authorList>
    </citation>
    <scope>NUCLEOTIDE SEQUENCE [LARGE SCALE GENOMIC DNA]</scope>
    <source>
        <strain evidence="3">skB26</strain>
    </source>
</reference>
<name>S6AZM3_SULDS</name>
<evidence type="ECO:0000313" key="2">
    <source>
        <dbReference type="EMBL" id="BAN33962.1"/>
    </source>
</evidence>
<dbReference type="PROSITE" id="PS51257">
    <property type="entry name" value="PROKAR_LIPOPROTEIN"/>
    <property type="match status" value="1"/>
</dbReference>
<organism evidence="2 3">
    <name type="scientific">Sulfuricella denitrificans (strain DSM 22764 / NBRC 105220 / skB26)</name>
    <dbReference type="NCBI Taxonomy" id="1163617"/>
    <lineage>
        <taxon>Bacteria</taxon>
        <taxon>Pseudomonadati</taxon>
        <taxon>Pseudomonadota</taxon>
        <taxon>Betaproteobacteria</taxon>
        <taxon>Nitrosomonadales</taxon>
        <taxon>Sulfuricellaceae</taxon>
        <taxon>Sulfuricella</taxon>
    </lineage>
</organism>